<organism evidence="1 2">
    <name type="scientific">Panagrolaimus sp. PS1159</name>
    <dbReference type="NCBI Taxonomy" id="55785"/>
    <lineage>
        <taxon>Eukaryota</taxon>
        <taxon>Metazoa</taxon>
        <taxon>Ecdysozoa</taxon>
        <taxon>Nematoda</taxon>
        <taxon>Chromadorea</taxon>
        <taxon>Rhabditida</taxon>
        <taxon>Tylenchina</taxon>
        <taxon>Panagrolaimomorpha</taxon>
        <taxon>Panagrolaimoidea</taxon>
        <taxon>Panagrolaimidae</taxon>
        <taxon>Panagrolaimus</taxon>
    </lineage>
</organism>
<dbReference type="Proteomes" id="UP000887580">
    <property type="component" value="Unplaced"/>
</dbReference>
<accession>A0AC35GQC6</accession>
<proteinExistence type="predicted"/>
<evidence type="ECO:0000313" key="2">
    <source>
        <dbReference type="WBParaSite" id="PS1159_v2.g7434.t1"/>
    </source>
</evidence>
<dbReference type="WBParaSite" id="PS1159_v2.g7434.t1">
    <property type="protein sequence ID" value="PS1159_v2.g7434.t1"/>
    <property type="gene ID" value="PS1159_v2.g7434"/>
</dbReference>
<sequence length="185" mass="21752">MFQNVIFTFHIVLQKLLEKHAEVEQLKQENTRIKNALEKKQAVVKSLFETLGFTAYRKLNSAMINGVIDYERLKEKILSLEKLEYYEGKWFADGVEFSFKGGKDFKVWVTNSFSANEMEWKLPKRVTFKNLESLSLINSSVYIRDYDKLVCDNTIKYLHLENTTVYNEKIIPFDDIFNDEAPNVV</sequence>
<name>A0AC35GQC6_9BILA</name>
<evidence type="ECO:0000313" key="1">
    <source>
        <dbReference type="Proteomes" id="UP000887580"/>
    </source>
</evidence>
<reference evidence="2" key="1">
    <citation type="submission" date="2022-11" db="UniProtKB">
        <authorList>
            <consortium name="WormBaseParasite"/>
        </authorList>
    </citation>
    <scope>IDENTIFICATION</scope>
</reference>
<protein>
    <submittedName>
        <fullName evidence="2">Uncharacterized protein</fullName>
    </submittedName>
</protein>